<evidence type="ECO:0000259" key="3">
    <source>
        <dbReference type="Pfam" id="PF01408"/>
    </source>
</evidence>
<dbReference type="GO" id="GO:0000166">
    <property type="term" value="F:nucleotide binding"/>
    <property type="evidence" value="ECO:0007669"/>
    <property type="project" value="InterPro"/>
</dbReference>
<dbReference type="PANTHER" id="PTHR22604">
    <property type="entry name" value="OXIDOREDUCTASES"/>
    <property type="match status" value="1"/>
</dbReference>
<dbReference type="InterPro" id="IPR050984">
    <property type="entry name" value="Gfo/Idh/MocA_domain"/>
</dbReference>
<proteinExistence type="inferred from homology"/>
<dbReference type="Gene3D" id="3.30.360.10">
    <property type="entry name" value="Dihydrodipicolinate Reductase, domain 2"/>
    <property type="match status" value="1"/>
</dbReference>
<dbReference type="InterPro" id="IPR036291">
    <property type="entry name" value="NAD(P)-bd_dom_sf"/>
</dbReference>
<dbReference type="RefSeq" id="WP_115494730.1">
    <property type="nucleotide sequence ID" value="NZ_QRBE01000003.1"/>
</dbReference>
<protein>
    <submittedName>
        <fullName evidence="5">Gfo/Idh/MocA family oxidoreductase</fullName>
    </submittedName>
</protein>
<evidence type="ECO:0000256" key="2">
    <source>
        <dbReference type="ARBA" id="ARBA00023002"/>
    </source>
</evidence>
<dbReference type="AlphaFoldDB" id="A0A370X352"/>
<dbReference type="Proteomes" id="UP000254258">
    <property type="component" value="Unassembled WGS sequence"/>
</dbReference>
<name>A0A370X352_9GAMM</name>
<dbReference type="Gene3D" id="3.40.50.720">
    <property type="entry name" value="NAD(P)-binding Rossmann-like Domain"/>
    <property type="match status" value="1"/>
</dbReference>
<dbReference type="Pfam" id="PF22725">
    <property type="entry name" value="GFO_IDH_MocA_C3"/>
    <property type="match status" value="1"/>
</dbReference>
<keyword evidence="6" id="KW-1185">Reference proteome</keyword>
<dbReference type="Pfam" id="PF01408">
    <property type="entry name" value="GFO_IDH_MocA"/>
    <property type="match status" value="1"/>
</dbReference>
<organism evidence="5 6">
    <name type="scientific">Dyella monticola</name>
    <dbReference type="NCBI Taxonomy" id="1927958"/>
    <lineage>
        <taxon>Bacteria</taxon>
        <taxon>Pseudomonadati</taxon>
        <taxon>Pseudomonadota</taxon>
        <taxon>Gammaproteobacteria</taxon>
        <taxon>Lysobacterales</taxon>
        <taxon>Rhodanobacteraceae</taxon>
        <taxon>Dyella</taxon>
    </lineage>
</organism>
<dbReference type="SUPFAM" id="SSF55347">
    <property type="entry name" value="Glyceraldehyde-3-phosphate dehydrogenase-like, C-terminal domain"/>
    <property type="match status" value="1"/>
</dbReference>
<dbReference type="GO" id="GO:0016491">
    <property type="term" value="F:oxidoreductase activity"/>
    <property type="evidence" value="ECO:0007669"/>
    <property type="project" value="UniProtKB-KW"/>
</dbReference>
<accession>A0A370X352</accession>
<dbReference type="InterPro" id="IPR000683">
    <property type="entry name" value="Gfo/Idh/MocA-like_OxRdtase_N"/>
</dbReference>
<reference evidence="5 6" key="1">
    <citation type="submission" date="2018-07" db="EMBL/GenBank/DDBJ databases">
        <title>Dyella monticola sp. nov. and Dyella psychrodurans sp. nov. isolated from monsoon evergreen broad-leaved forest soil of Dinghu Mountain, China.</title>
        <authorList>
            <person name="Gao Z."/>
            <person name="Qiu L."/>
        </authorList>
    </citation>
    <scope>NUCLEOTIDE SEQUENCE [LARGE SCALE GENOMIC DNA]</scope>
    <source>
        <strain evidence="5 6">4G-K06</strain>
    </source>
</reference>
<comment type="caution">
    <text evidence="5">The sequence shown here is derived from an EMBL/GenBank/DDBJ whole genome shotgun (WGS) entry which is preliminary data.</text>
</comment>
<gene>
    <name evidence="5" type="ORF">DWU98_06630</name>
</gene>
<sequence>MTGQGKVKWGVLGVANIAVKKVIPAMQLGRDGSIVAIASRDLGKAHAAARALDIPKAYGSYEELLADPEIEAIYNPLPNHLHVPWSIKAAEAGKHVLCEKPISLTVAEAKTLLAAQQRTGVKIGEAFMVCTHPQWLRTRELVRSGHIGTLKTIMGAFSYFNRDPGNVRNVAQWGGGGLMDIGCYPITTSRFIFGEEPTRVMGLIERDPEFKVDRLASAILDFPSGQSIFTCSTQMTPYQRMQFLGTTGRIEIEIPFNAPPDRPTRLFIDDGRDVFGGGITTETLPVCDQYTIQGDAFSRAIRGDGDVPVSMDSAIANMAVIEAVFRSAESGKWEKP</sequence>
<feature type="domain" description="GFO/IDH/MocA-like oxidoreductase" evidence="4">
    <location>
        <begin position="136"/>
        <end position="251"/>
    </location>
</feature>
<keyword evidence="2" id="KW-0560">Oxidoreductase</keyword>
<evidence type="ECO:0000259" key="4">
    <source>
        <dbReference type="Pfam" id="PF22725"/>
    </source>
</evidence>
<dbReference type="PANTHER" id="PTHR22604:SF105">
    <property type="entry name" value="TRANS-1,2-DIHYDROBENZENE-1,2-DIOL DEHYDROGENASE"/>
    <property type="match status" value="1"/>
</dbReference>
<comment type="similarity">
    <text evidence="1">Belongs to the Gfo/Idh/MocA family.</text>
</comment>
<feature type="domain" description="Gfo/Idh/MocA-like oxidoreductase N-terminal" evidence="3">
    <location>
        <begin position="8"/>
        <end position="124"/>
    </location>
</feature>
<evidence type="ECO:0000313" key="5">
    <source>
        <dbReference type="EMBL" id="RDS82818.1"/>
    </source>
</evidence>
<evidence type="ECO:0000256" key="1">
    <source>
        <dbReference type="ARBA" id="ARBA00010928"/>
    </source>
</evidence>
<evidence type="ECO:0000313" key="6">
    <source>
        <dbReference type="Proteomes" id="UP000254258"/>
    </source>
</evidence>
<dbReference type="SUPFAM" id="SSF51735">
    <property type="entry name" value="NAD(P)-binding Rossmann-fold domains"/>
    <property type="match status" value="1"/>
</dbReference>
<dbReference type="OrthoDB" id="9781031at2"/>
<dbReference type="InterPro" id="IPR055170">
    <property type="entry name" value="GFO_IDH_MocA-like_dom"/>
</dbReference>
<dbReference type="EMBL" id="QRBE01000003">
    <property type="protein sequence ID" value="RDS82818.1"/>
    <property type="molecule type" value="Genomic_DNA"/>
</dbReference>